<feature type="region of interest" description="Disordered" evidence="2">
    <location>
        <begin position="362"/>
        <end position="384"/>
    </location>
</feature>
<comment type="similarity">
    <text evidence="1">Belongs to the AIM24 family.</text>
</comment>
<dbReference type="Gene3D" id="3.60.160.10">
    <property type="entry name" value="Mitochondrial biogenesis AIM24"/>
    <property type="match status" value="1"/>
</dbReference>
<evidence type="ECO:0000313" key="4">
    <source>
        <dbReference type="Proteomes" id="UP000267251"/>
    </source>
</evidence>
<dbReference type="InterPro" id="IPR002838">
    <property type="entry name" value="AIM24"/>
</dbReference>
<dbReference type="AlphaFoldDB" id="A0A4P9Y4C4"/>
<dbReference type="GO" id="GO:0005739">
    <property type="term" value="C:mitochondrion"/>
    <property type="evidence" value="ECO:0007669"/>
    <property type="project" value="UniProtKB-SubCell"/>
</dbReference>
<comment type="subcellular location">
    <subcellularLocation>
        <location evidence="1">Mitochondrion</location>
    </subcellularLocation>
</comment>
<organism evidence="3 4">
    <name type="scientific">Piptocephalis cylindrospora</name>
    <dbReference type="NCBI Taxonomy" id="1907219"/>
    <lineage>
        <taxon>Eukaryota</taxon>
        <taxon>Fungi</taxon>
        <taxon>Fungi incertae sedis</taxon>
        <taxon>Zoopagomycota</taxon>
        <taxon>Zoopagomycotina</taxon>
        <taxon>Zoopagomycetes</taxon>
        <taxon>Zoopagales</taxon>
        <taxon>Piptocephalidaceae</taxon>
        <taxon>Piptocephalis</taxon>
    </lineage>
</organism>
<name>A0A4P9Y4C4_9FUNG</name>
<proteinExistence type="inferred from homology"/>
<dbReference type="SUPFAM" id="SSF51219">
    <property type="entry name" value="TRAP-like"/>
    <property type="match status" value="1"/>
</dbReference>
<protein>
    <recommendedName>
        <fullName evidence="1">Altered inheritance of mitochondria protein 24, mitochondrial</fullName>
    </recommendedName>
</protein>
<evidence type="ECO:0000313" key="3">
    <source>
        <dbReference type="EMBL" id="RKP13594.1"/>
    </source>
</evidence>
<accession>A0A4P9Y4C4</accession>
<evidence type="ECO:0000256" key="2">
    <source>
        <dbReference type="SAM" id="MobiDB-lite"/>
    </source>
</evidence>
<dbReference type="OrthoDB" id="5591549at2759"/>
<keyword evidence="4" id="KW-1185">Reference proteome</keyword>
<reference evidence="4" key="1">
    <citation type="journal article" date="2018" name="Nat. Microbiol.">
        <title>Leveraging single-cell genomics to expand the fungal tree of life.</title>
        <authorList>
            <person name="Ahrendt S.R."/>
            <person name="Quandt C.A."/>
            <person name="Ciobanu D."/>
            <person name="Clum A."/>
            <person name="Salamov A."/>
            <person name="Andreopoulos B."/>
            <person name="Cheng J.F."/>
            <person name="Woyke T."/>
            <person name="Pelin A."/>
            <person name="Henrissat B."/>
            <person name="Reynolds N.K."/>
            <person name="Benny G.L."/>
            <person name="Smith M.E."/>
            <person name="James T.Y."/>
            <person name="Grigoriev I.V."/>
        </authorList>
    </citation>
    <scope>NUCLEOTIDE SEQUENCE [LARGE SCALE GENOMIC DNA]</scope>
</reference>
<feature type="region of interest" description="Disordered" evidence="2">
    <location>
        <begin position="40"/>
        <end position="60"/>
    </location>
</feature>
<dbReference type="InterPro" id="IPR016031">
    <property type="entry name" value="Trp_RNA-bd_attenuator-like_dom"/>
</dbReference>
<evidence type="ECO:0000256" key="1">
    <source>
        <dbReference type="RuleBase" id="RU363045"/>
    </source>
</evidence>
<dbReference type="Proteomes" id="UP000267251">
    <property type="component" value="Unassembled WGS sequence"/>
</dbReference>
<sequence length="384" mass="41544">MLPIARSLKTTRTTTANLGGFYPLLLKPYVSLAYNRPEVTSPLPSSIGPGQVESTDQDEDGLVKEVEEPVDPKVGRTHVRPDISLEVLNAGLGSMILAQFPQGTSLRVQPGALVAHSSTTQRARIPFGPISTAVIARLIGDPFLLDEPAVQGDALIAPARMGDVALLSLGRDITASASALYARRGTILARGDGVAIRATTMTGNQTGLGVGYLLRGTGPVVLSADGGIFRLTLNPGEVYHVDAKRLVAWDSMLRPRANKEESKDQVSPLKEPPSWDSLVSHLSSKSSYPTKALSYTRAGWTWIMAHGRSYWAWWRQHSLLKHRPLCRFEGPGDIYLSSRLPSHPSLMQRYVFGWFGGGGTEATLRQSPPASPTSPPHLRGETRS</sequence>
<gene>
    <name evidence="3" type="ORF">BJ684DRAFT_19929</name>
</gene>
<dbReference type="Pfam" id="PF01987">
    <property type="entry name" value="AIM24"/>
    <property type="match status" value="1"/>
</dbReference>
<dbReference type="InterPro" id="IPR036983">
    <property type="entry name" value="AIM24_sf"/>
</dbReference>
<keyword evidence="1" id="KW-0496">Mitochondrion</keyword>
<dbReference type="EMBL" id="KZ987984">
    <property type="protein sequence ID" value="RKP13594.1"/>
    <property type="molecule type" value="Genomic_DNA"/>
</dbReference>